<reference evidence="5 6" key="1">
    <citation type="journal article" date="2024" name="BMC Genomics">
        <title>Genome assembly of redclaw crayfish (Cherax quadricarinatus) provides insights into its immune adaptation and hypoxia tolerance.</title>
        <authorList>
            <person name="Liu Z."/>
            <person name="Zheng J."/>
            <person name="Li H."/>
            <person name="Fang K."/>
            <person name="Wang S."/>
            <person name="He J."/>
            <person name="Zhou D."/>
            <person name="Weng S."/>
            <person name="Chi M."/>
            <person name="Gu Z."/>
            <person name="He J."/>
            <person name="Li F."/>
            <person name="Wang M."/>
        </authorList>
    </citation>
    <scope>NUCLEOTIDE SEQUENCE [LARGE SCALE GENOMIC DNA]</scope>
    <source>
        <strain evidence="5">ZL_2023a</strain>
    </source>
</reference>
<gene>
    <name evidence="5" type="ORF">OTU49_005307</name>
</gene>
<keyword evidence="3" id="KW-0732">Signal</keyword>
<organism evidence="5 6">
    <name type="scientific">Cherax quadricarinatus</name>
    <name type="common">Australian red claw crayfish</name>
    <dbReference type="NCBI Taxonomy" id="27406"/>
    <lineage>
        <taxon>Eukaryota</taxon>
        <taxon>Metazoa</taxon>
        <taxon>Ecdysozoa</taxon>
        <taxon>Arthropoda</taxon>
        <taxon>Crustacea</taxon>
        <taxon>Multicrustacea</taxon>
        <taxon>Malacostraca</taxon>
        <taxon>Eumalacostraca</taxon>
        <taxon>Eucarida</taxon>
        <taxon>Decapoda</taxon>
        <taxon>Pleocyemata</taxon>
        <taxon>Astacidea</taxon>
        <taxon>Parastacoidea</taxon>
        <taxon>Parastacidae</taxon>
        <taxon>Cherax</taxon>
    </lineage>
</organism>
<dbReference type="GO" id="GO:0000963">
    <property type="term" value="P:mitochondrial RNA processing"/>
    <property type="evidence" value="ECO:0007669"/>
    <property type="project" value="TreeGrafter"/>
</dbReference>
<proteinExistence type="predicted"/>
<dbReference type="Proteomes" id="UP001445076">
    <property type="component" value="Unassembled WGS sequence"/>
</dbReference>
<dbReference type="Pfam" id="PF08368">
    <property type="entry name" value="FAST_2"/>
    <property type="match status" value="1"/>
</dbReference>
<evidence type="ECO:0000313" key="6">
    <source>
        <dbReference type="Proteomes" id="UP001445076"/>
    </source>
</evidence>
<dbReference type="EMBL" id="JARKIK010000046">
    <property type="protein sequence ID" value="KAK8735768.1"/>
    <property type="molecule type" value="Genomic_DNA"/>
</dbReference>
<sequence length="639" mass="71797">MWQSFNMLKVCCGTVAICLRGARARVLWPSQICAPPFSLSETCHLRLTTTATTISSWGPLENQDTASIPTSVNETKTLENQDTPSNLSSINDAKDVPVLLQAATDGDSYPSAFQGLHILSDWVSNKKIDFKKDVETEEQFTKLINLIDAGTVRSTPSSLLAALRSLMNLGVNSDTHVVESIENQLLWNIRKVSFPMLISIMVFQVQYQDTVLQKKVLKESLEALQRRWTEIKGASEIEAFYNHLDLFSSEFLGHLDDRSIELAGEMSFVELSRVFCVLGKIKRRASPVLRALSFHMAKQEEKLTAKQLCNVLFAMNSLSFPDVVLLEKVANDLIPQVANIDNPNIVSSILFCMGQMRWRYTSLLEVLSEWVEKNVQICSMINLGAIIITLACVSYVPANAETLFSELIPKLNPSGFSRKTTWLDVVWSLSVLGRATGWHISSVLHPDFVKNLPGAEEHLWIGVKPKLLNINAVAQLNMPSYKGPYLDMTNFKDVIISKNRDDIKLSKHIQITLHNFLPPPKYIRENIQTSMGIFVDVELAADKKGKPIPIQDYSNNFGESESSQPLPEGAVKLAMFIWGYKDYTIGTQELIGVNKLAVQLVERKGYRALQIPFYEYNMKAKTLKNVQYLEGKIKDIVES</sequence>
<feature type="signal peptide" evidence="3">
    <location>
        <begin position="1"/>
        <end position="24"/>
    </location>
</feature>
<dbReference type="GO" id="GO:0035770">
    <property type="term" value="C:ribonucleoprotein granule"/>
    <property type="evidence" value="ECO:0007669"/>
    <property type="project" value="TreeGrafter"/>
</dbReference>
<evidence type="ECO:0000256" key="3">
    <source>
        <dbReference type="SAM" id="SignalP"/>
    </source>
</evidence>
<comment type="subcellular location">
    <subcellularLocation>
        <location evidence="1">Mitochondrion</location>
    </subcellularLocation>
</comment>
<reference evidence="5" key="2">
    <citation type="submission" date="2024-01" db="EMBL/GenBank/DDBJ databases">
        <authorList>
            <person name="He J."/>
            <person name="Wang M."/>
            <person name="Zheng J."/>
            <person name="Liu Z."/>
        </authorList>
    </citation>
    <scope>NUCLEOTIDE SEQUENCE</scope>
    <source>
        <strain evidence="5">ZL_2023a</strain>
        <tissue evidence="5">Muscle</tissue>
    </source>
</reference>
<dbReference type="AlphaFoldDB" id="A0AAW0X765"/>
<comment type="caution">
    <text evidence="5">The sequence shown here is derived from an EMBL/GenBank/DDBJ whole genome shotgun (WGS) entry which is preliminary data.</text>
</comment>
<dbReference type="PANTHER" id="PTHR21228">
    <property type="entry name" value="FAST LEU-RICH DOMAIN-CONTAINING"/>
    <property type="match status" value="1"/>
</dbReference>
<dbReference type="Pfam" id="PF06743">
    <property type="entry name" value="FAST_1"/>
    <property type="match status" value="1"/>
</dbReference>
<keyword evidence="6" id="KW-1185">Reference proteome</keyword>
<feature type="chain" id="PRO_5044717404" description="RAP domain-containing protein" evidence="3">
    <location>
        <begin position="25"/>
        <end position="639"/>
    </location>
</feature>
<feature type="domain" description="RAP" evidence="4">
    <location>
        <begin position="575"/>
        <end position="632"/>
    </location>
</feature>
<dbReference type="GO" id="GO:0044528">
    <property type="term" value="P:regulation of mitochondrial mRNA stability"/>
    <property type="evidence" value="ECO:0007669"/>
    <property type="project" value="InterPro"/>
</dbReference>
<dbReference type="GO" id="GO:0005759">
    <property type="term" value="C:mitochondrial matrix"/>
    <property type="evidence" value="ECO:0007669"/>
    <property type="project" value="TreeGrafter"/>
</dbReference>
<accession>A0AAW0X765</accession>
<dbReference type="EMBL" id="JARKIK010000046">
    <property type="protein sequence ID" value="KAK8735769.1"/>
    <property type="molecule type" value="Genomic_DNA"/>
</dbReference>
<evidence type="ECO:0000256" key="1">
    <source>
        <dbReference type="ARBA" id="ARBA00004173"/>
    </source>
</evidence>
<dbReference type="InterPro" id="IPR013579">
    <property type="entry name" value="FAST_2"/>
</dbReference>
<dbReference type="GO" id="GO:0003723">
    <property type="term" value="F:RNA binding"/>
    <property type="evidence" value="ECO:0007669"/>
    <property type="project" value="TreeGrafter"/>
</dbReference>
<dbReference type="InterPro" id="IPR050870">
    <property type="entry name" value="FAST_kinase"/>
</dbReference>
<keyword evidence="2" id="KW-0496">Mitochondrion</keyword>
<protein>
    <recommendedName>
        <fullName evidence="4">RAP domain-containing protein</fullName>
    </recommendedName>
</protein>
<dbReference type="InterPro" id="IPR013584">
    <property type="entry name" value="RAP"/>
</dbReference>
<dbReference type="InterPro" id="IPR010622">
    <property type="entry name" value="FAST_Leu-rich"/>
</dbReference>
<evidence type="ECO:0000256" key="2">
    <source>
        <dbReference type="ARBA" id="ARBA00023128"/>
    </source>
</evidence>
<dbReference type="SMART" id="SM00952">
    <property type="entry name" value="RAP"/>
    <property type="match status" value="1"/>
</dbReference>
<evidence type="ECO:0000259" key="4">
    <source>
        <dbReference type="SMART" id="SM00952"/>
    </source>
</evidence>
<name>A0AAW0X765_CHEQU</name>
<evidence type="ECO:0000313" key="5">
    <source>
        <dbReference type="EMBL" id="KAK8735768.1"/>
    </source>
</evidence>
<dbReference type="PANTHER" id="PTHR21228:SF69">
    <property type="entry name" value="GH07286P"/>
    <property type="match status" value="1"/>
</dbReference>
<dbReference type="CDD" id="cd23739">
    <property type="entry name" value="TBRG4-like_N"/>
    <property type="match status" value="1"/>
</dbReference>